<organism evidence="1 2">
    <name type="scientific">Adineta ricciae</name>
    <name type="common">Rotifer</name>
    <dbReference type="NCBI Taxonomy" id="249248"/>
    <lineage>
        <taxon>Eukaryota</taxon>
        <taxon>Metazoa</taxon>
        <taxon>Spiralia</taxon>
        <taxon>Gnathifera</taxon>
        <taxon>Rotifera</taxon>
        <taxon>Eurotatoria</taxon>
        <taxon>Bdelloidea</taxon>
        <taxon>Adinetida</taxon>
        <taxon>Adinetidae</taxon>
        <taxon>Adineta</taxon>
    </lineage>
</organism>
<gene>
    <name evidence="1" type="ORF">EDS130_LOCUS34113</name>
</gene>
<accession>A0A815II53</accession>
<dbReference type="AlphaFoldDB" id="A0A815II53"/>
<proteinExistence type="predicted"/>
<dbReference type="SUPFAM" id="SSF56219">
    <property type="entry name" value="DNase I-like"/>
    <property type="match status" value="1"/>
</dbReference>
<comment type="caution">
    <text evidence="1">The sequence shown here is derived from an EMBL/GenBank/DDBJ whole genome shotgun (WGS) entry which is preliminary data.</text>
</comment>
<dbReference type="EMBL" id="CAJNOJ010000281">
    <property type="protein sequence ID" value="CAF1366280.1"/>
    <property type="molecule type" value="Genomic_DNA"/>
</dbReference>
<evidence type="ECO:0000313" key="1">
    <source>
        <dbReference type="EMBL" id="CAF1366280.1"/>
    </source>
</evidence>
<name>A0A815II53_ADIRI</name>
<dbReference type="OrthoDB" id="407509at2759"/>
<dbReference type="Proteomes" id="UP000663852">
    <property type="component" value="Unassembled WGS sequence"/>
</dbReference>
<dbReference type="InterPro" id="IPR036691">
    <property type="entry name" value="Endo/exonu/phosph_ase_sf"/>
</dbReference>
<sequence>MAVHFMGNPAITIIITYAATEDKSDVEKDMFYDDLQRYTHDVPSHNVLILAGDLNARLGSDSHTTNPRTIGKYTYHHSTDDNGNGLANYCEACNMRSTQTRFPQPQSRSWAWLHPNGKSKAQLDHILINGKWLNSIRNVRAYNTVELNSDHRIVSAQLSISVRATKENKNKRIKLHQYPQDAREIEAAASRRTIVPWQLNPITLLTMSVAAALESVALFFTNEQVKAIIYAKLTGHRITQLNQVRPIQINKVTPNHTELKPVQKLPSIY</sequence>
<evidence type="ECO:0000313" key="2">
    <source>
        <dbReference type="Proteomes" id="UP000663852"/>
    </source>
</evidence>
<dbReference type="Gene3D" id="3.60.10.10">
    <property type="entry name" value="Endonuclease/exonuclease/phosphatase"/>
    <property type="match status" value="1"/>
</dbReference>
<reference evidence="1" key="1">
    <citation type="submission" date="2021-02" db="EMBL/GenBank/DDBJ databases">
        <authorList>
            <person name="Nowell W R."/>
        </authorList>
    </citation>
    <scope>NUCLEOTIDE SEQUENCE</scope>
</reference>
<protein>
    <submittedName>
        <fullName evidence="1">Uncharacterized protein</fullName>
    </submittedName>
</protein>